<evidence type="ECO:0000313" key="1">
    <source>
        <dbReference type="EMBL" id="PPQ93983.1"/>
    </source>
</evidence>
<reference evidence="1 2" key="1">
    <citation type="journal article" date="2018" name="Evol. Lett.">
        <title>Horizontal gene cluster transfer increased hallucinogenic mushroom diversity.</title>
        <authorList>
            <person name="Reynolds H.T."/>
            <person name="Vijayakumar V."/>
            <person name="Gluck-Thaler E."/>
            <person name="Korotkin H.B."/>
            <person name="Matheny P.B."/>
            <person name="Slot J.C."/>
        </authorList>
    </citation>
    <scope>NUCLEOTIDE SEQUENCE [LARGE SCALE GENOMIC DNA]</scope>
    <source>
        <strain evidence="1 2">2631</strain>
    </source>
</reference>
<name>A0A409XT37_PSICY</name>
<comment type="caution">
    <text evidence="1">The sequence shown here is derived from an EMBL/GenBank/DDBJ whole genome shotgun (WGS) entry which is preliminary data.</text>
</comment>
<dbReference type="Proteomes" id="UP000283269">
    <property type="component" value="Unassembled WGS sequence"/>
</dbReference>
<evidence type="ECO:0000313" key="2">
    <source>
        <dbReference type="Proteomes" id="UP000283269"/>
    </source>
</evidence>
<dbReference type="InParanoid" id="A0A409XT37"/>
<protein>
    <submittedName>
        <fullName evidence="1">Uncharacterized protein</fullName>
    </submittedName>
</protein>
<proteinExistence type="predicted"/>
<dbReference type="STRING" id="93625.A0A409XT37"/>
<sequence>MAIHFEKIQYCDLDWKAKQIATDTFPGWKVTWLKKQKKVLEQQNPKFEKGLKQACQGSSIEKPDLKQLKAEVTSTSWVPRPEVSATSQTSLNMQGIEQHHSHNLSLLQPNKPSYNFSVCHFQIQA</sequence>
<dbReference type="OrthoDB" id="2690064at2759"/>
<gene>
    <name evidence="1" type="ORF">CVT25_012946</name>
</gene>
<organism evidence="1 2">
    <name type="scientific">Psilocybe cyanescens</name>
    <dbReference type="NCBI Taxonomy" id="93625"/>
    <lineage>
        <taxon>Eukaryota</taxon>
        <taxon>Fungi</taxon>
        <taxon>Dikarya</taxon>
        <taxon>Basidiomycota</taxon>
        <taxon>Agaricomycotina</taxon>
        <taxon>Agaricomycetes</taxon>
        <taxon>Agaricomycetidae</taxon>
        <taxon>Agaricales</taxon>
        <taxon>Agaricineae</taxon>
        <taxon>Strophariaceae</taxon>
        <taxon>Psilocybe</taxon>
    </lineage>
</organism>
<keyword evidence="2" id="KW-1185">Reference proteome</keyword>
<dbReference type="AlphaFoldDB" id="A0A409XT37"/>
<dbReference type="EMBL" id="NHYD01000516">
    <property type="protein sequence ID" value="PPQ93983.1"/>
    <property type="molecule type" value="Genomic_DNA"/>
</dbReference>
<accession>A0A409XT37</accession>